<dbReference type="AlphaFoldDB" id="E1YLW2"/>
<proteinExistence type="predicted"/>
<sequence>MNSNKKFQLLRRRKNGYFERVKGVPEPVSALITRRVRFSEADVMGISWYGRYPEFFEEASAVLGRKCGLTYKAFYESNLRAPIVQFHIDYYLPLMLDEEFTVTAFLIWDEGARLNTEFLITKQDQRISAAGYTIQMFTDALSGEVIIASPELLERCREKWLAGEFKC</sequence>
<evidence type="ECO:0000313" key="1">
    <source>
        <dbReference type="EMBL" id="CBX31095.1"/>
    </source>
</evidence>
<name>E1YLW2_9BACT</name>
<dbReference type="SUPFAM" id="SSF54637">
    <property type="entry name" value="Thioesterase/thiol ester dehydrase-isomerase"/>
    <property type="match status" value="1"/>
</dbReference>
<dbReference type="InterPro" id="IPR029069">
    <property type="entry name" value="HotDog_dom_sf"/>
</dbReference>
<dbReference type="Gene3D" id="3.10.129.10">
    <property type="entry name" value="Hotdog Thioesterase"/>
    <property type="match status" value="1"/>
</dbReference>
<organism evidence="1">
    <name type="scientific">uncultured Desulfobacterium sp</name>
    <dbReference type="NCBI Taxonomy" id="201089"/>
    <lineage>
        <taxon>Bacteria</taxon>
        <taxon>Pseudomonadati</taxon>
        <taxon>Thermodesulfobacteriota</taxon>
        <taxon>Desulfobacteria</taxon>
        <taxon>Desulfobacterales</taxon>
        <taxon>Desulfobacteriaceae</taxon>
        <taxon>Desulfobacterium</taxon>
        <taxon>environmental samples</taxon>
    </lineage>
</organism>
<gene>
    <name evidence="1" type="ORF">N47_E46070</name>
</gene>
<reference evidence="1" key="1">
    <citation type="journal article" date="2011" name="Environ. Microbiol.">
        <title>Genomic insights into the metabolic potential of the polycyclic aromatic hydrocarbon degrading sulfate-reducing Deltaproteobacterium N47.</title>
        <authorList>
            <person name="Bergmann F."/>
            <person name="Selesi D."/>
            <person name="Weinmaier T."/>
            <person name="Tischler P."/>
            <person name="Rattei T."/>
            <person name="Meckenstock R.U."/>
        </authorList>
    </citation>
    <scope>NUCLEOTIDE SEQUENCE</scope>
</reference>
<accession>E1YLW2</accession>
<protein>
    <submittedName>
        <fullName evidence="1">Uncharacterized protein</fullName>
    </submittedName>
</protein>
<dbReference type="EMBL" id="FR695877">
    <property type="protein sequence ID" value="CBX31095.1"/>
    <property type="molecule type" value="Genomic_DNA"/>
</dbReference>
<dbReference type="CDD" id="cd00586">
    <property type="entry name" value="4HBT"/>
    <property type="match status" value="1"/>
</dbReference>
<dbReference type="Pfam" id="PF13279">
    <property type="entry name" value="4HBT_2"/>
    <property type="match status" value="1"/>
</dbReference>